<evidence type="ECO:0000313" key="1">
    <source>
        <dbReference type="EMBL" id="KAF2999750.1"/>
    </source>
</evidence>
<dbReference type="InterPro" id="IPR019410">
    <property type="entry name" value="Methyltransf_16"/>
</dbReference>
<keyword evidence="2" id="KW-1185">Reference proteome</keyword>
<organism evidence="1 2">
    <name type="scientific">Curvularia kusanoi</name>
    <name type="common">Cochliobolus kusanoi</name>
    <dbReference type="NCBI Taxonomy" id="90978"/>
    <lineage>
        <taxon>Eukaryota</taxon>
        <taxon>Fungi</taxon>
        <taxon>Dikarya</taxon>
        <taxon>Ascomycota</taxon>
        <taxon>Pezizomycotina</taxon>
        <taxon>Dothideomycetes</taxon>
        <taxon>Pleosporomycetidae</taxon>
        <taxon>Pleosporales</taxon>
        <taxon>Pleosporineae</taxon>
        <taxon>Pleosporaceae</taxon>
        <taxon>Curvularia</taxon>
    </lineage>
</organism>
<sequence>MRLSAILDAAPIEDPDEEAFVIFSQEIPSTDLGIIDAHAETLELSVAGIDLVIYQSRGLLTSDRKAGTTGAVVWAVTPRFAEWIASPSNILFTSGLLSSSSTCIELGSGISGIVALTLGAKIGSFIATDQDYAMKLLRHNIASNSSAVFTAPAKGVKSKQKSQRLNPHSDRITTRVLDWEEDSVEQLQPVDLIVACDCIYNEALVEPLNTTCASICKLNTDVENPTLCVVAQQLRSPDVFETWIRSFHSLFHTWQVPDRFLSEELRENSGFVVHIGIVR</sequence>
<name>A0A9P4TC61_CURKU</name>
<proteinExistence type="predicted"/>
<accession>A0A9P4TC61</accession>
<dbReference type="GO" id="GO:0032991">
    <property type="term" value="C:protein-containing complex"/>
    <property type="evidence" value="ECO:0007669"/>
    <property type="project" value="TreeGrafter"/>
</dbReference>
<comment type="caution">
    <text evidence="1">The sequence shown here is derived from an EMBL/GenBank/DDBJ whole genome shotgun (WGS) entry which is preliminary data.</text>
</comment>
<dbReference type="InterPro" id="IPR029063">
    <property type="entry name" value="SAM-dependent_MTases_sf"/>
</dbReference>
<dbReference type="OrthoDB" id="2529286at2759"/>
<dbReference type="Pfam" id="PF10294">
    <property type="entry name" value="Methyltransf_16"/>
    <property type="match status" value="1"/>
</dbReference>
<protein>
    <submittedName>
        <fullName evidence="1">Uncharacterized protein</fullName>
    </submittedName>
</protein>
<dbReference type="GO" id="GO:0008757">
    <property type="term" value="F:S-adenosylmethionine-dependent methyltransferase activity"/>
    <property type="evidence" value="ECO:0007669"/>
    <property type="project" value="UniProtKB-ARBA"/>
</dbReference>
<reference evidence="1" key="1">
    <citation type="submission" date="2019-04" db="EMBL/GenBank/DDBJ databases">
        <title>Sequencing of skin fungus with MAO and IRED activity.</title>
        <authorList>
            <person name="Marsaioli A.J."/>
            <person name="Bonatto J.M.C."/>
            <person name="Reis Junior O."/>
        </authorList>
    </citation>
    <scope>NUCLEOTIDE SEQUENCE</scope>
    <source>
        <strain evidence="1">30M1</strain>
    </source>
</reference>
<dbReference type="EMBL" id="SWKU01000016">
    <property type="protein sequence ID" value="KAF2999750.1"/>
    <property type="molecule type" value="Genomic_DNA"/>
</dbReference>
<dbReference type="AlphaFoldDB" id="A0A9P4TC61"/>
<gene>
    <name evidence="1" type="ORF">E8E13_004864</name>
</gene>
<dbReference type="Proteomes" id="UP000801428">
    <property type="component" value="Unassembled WGS sequence"/>
</dbReference>
<dbReference type="GO" id="GO:0005829">
    <property type="term" value="C:cytosol"/>
    <property type="evidence" value="ECO:0007669"/>
    <property type="project" value="TreeGrafter"/>
</dbReference>
<dbReference type="PANTHER" id="PTHR14614:SF109">
    <property type="entry name" value="RIBOSOMAL LYSINE N-METHYLTRANSFERASE 5"/>
    <property type="match status" value="1"/>
</dbReference>
<dbReference type="SUPFAM" id="SSF53335">
    <property type="entry name" value="S-adenosyl-L-methionine-dependent methyltransferases"/>
    <property type="match status" value="1"/>
</dbReference>
<evidence type="ECO:0000313" key="2">
    <source>
        <dbReference type="Proteomes" id="UP000801428"/>
    </source>
</evidence>
<dbReference type="PANTHER" id="PTHR14614">
    <property type="entry name" value="HEPATOCELLULAR CARCINOMA-ASSOCIATED ANTIGEN"/>
    <property type="match status" value="1"/>
</dbReference>
<dbReference type="Gene3D" id="3.40.50.150">
    <property type="entry name" value="Vaccinia Virus protein VP39"/>
    <property type="match status" value="1"/>
</dbReference>